<protein>
    <recommendedName>
        <fullName evidence="2">PCIF1 WW domain-containing protein</fullName>
    </recommendedName>
</protein>
<feature type="compositionally biased region" description="Basic residues" evidence="1">
    <location>
        <begin position="608"/>
        <end position="624"/>
    </location>
</feature>
<keyword evidence="4" id="KW-1185">Reference proteome</keyword>
<feature type="region of interest" description="Disordered" evidence="1">
    <location>
        <begin position="374"/>
        <end position="405"/>
    </location>
</feature>
<proteinExistence type="predicted"/>
<dbReference type="PANTHER" id="PTHR21727">
    <property type="entry name" value="PHOSPHORYLATED CTD INTERACTING FACTOR 1"/>
    <property type="match status" value="1"/>
</dbReference>
<name>A0ABD3MKM0_9STRA</name>
<reference evidence="3 4" key="1">
    <citation type="submission" date="2024-10" db="EMBL/GenBank/DDBJ databases">
        <title>Updated reference genomes for cyclostephanoid diatoms.</title>
        <authorList>
            <person name="Roberts W.R."/>
            <person name="Alverson A.J."/>
        </authorList>
    </citation>
    <scope>NUCLEOTIDE SEQUENCE [LARGE SCALE GENOMIC DNA]</scope>
    <source>
        <strain evidence="3 4">AJA232-27</strain>
    </source>
</reference>
<dbReference type="InterPro" id="IPR039881">
    <property type="entry name" value="PCIF1-like"/>
</dbReference>
<sequence length="732" mass="81634">MMKSNISKKKRKKSHTDLTQDDVLSTCNVAGLGGGLNDDIINGNGENELDCLVAMMSTATQVVNNPPQSLSSVDDVHETTCMPSTLPPSSCSPPPPPPPPPPGIHQIPNIRIELARHLQTQTLSTFLLKSCPNLRMPSFERWLLDSKLEESDRFHSIITDWIDNPLLKLEFIDSGKMKKKKYGRAARYDEPKGGDKGTDAARNERERARFDKDCKLVLEVEKRTTSSSSARQQQQHHLANNILCNIERDAILPYHTMETDPSSDRLIKEIIVTMSTDDPTRDEDKAKEIVRELCHRASEACKELHHLEQRLGKYQKLSWDIGGGVGGDSMRRKRRDGGSSKGGGGSIDKILVEWHDDNQLCSLVYVPKKQKSLRGVSSSTTTDASMGSEGNIHHDGNSSTKNKPKPFVVKINASHYHKLRKMFDFTYRSSEKLLPFSKNKDQDVTTAFHAVLFSLIIRYSALSGGQLLNDLRGGGMQGAVHDTVFDCLSNWFGEQQGSATSPGTECFASPFNSALSRYFSAFPSPDLDGHFGSYGDFFYPTSSNNDSTFLRPGWFELNPPFSPGIMTKMAHRITELLEIQTKHDLDVTYIVIIPTVRSSTTVDESSRHSAKASNKKKKKEKHHGGDHGGNNTNLLTGIVNQAAAQSFHQLMSSPYCKCHIILQPREHGYIEGSQHLRPTQFKESQYSTSVIVLRTKSSGKMGDDKDTAELFEKELREAFASRHAMEVAERKK</sequence>
<feature type="compositionally biased region" description="Pro residues" evidence="1">
    <location>
        <begin position="90"/>
        <end position="103"/>
    </location>
</feature>
<accession>A0ABD3MKM0</accession>
<feature type="region of interest" description="Disordered" evidence="1">
    <location>
        <begin position="183"/>
        <end position="205"/>
    </location>
</feature>
<feature type="compositionally biased region" description="Polar residues" evidence="1">
    <location>
        <begin position="375"/>
        <end position="385"/>
    </location>
</feature>
<dbReference type="EMBL" id="JALLBG020000123">
    <property type="protein sequence ID" value="KAL3763379.1"/>
    <property type="molecule type" value="Genomic_DNA"/>
</dbReference>
<dbReference type="Proteomes" id="UP001530293">
    <property type="component" value="Unassembled WGS sequence"/>
</dbReference>
<evidence type="ECO:0000259" key="2">
    <source>
        <dbReference type="Pfam" id="PF12237"/>
    </source>
</evidence>
<evidence type="ECO:0000313" key="4">
    <source>
        <dbReference type="Proteomes" id="UP001530293"/>
    </source>
</evidence>
<feature type="region of interest" description="Disordered" evidence="1">
    <location>
        <begin position="602"/>
        <end position="633"/>
    </location>
</feature>
<feature type="region of interest" description="Disordered" evidence="1">
    <location>
        <begin position="65"/>
        <end position="104"/>
    </location>
</feature>
<evidence type="ECO:0000313" key="3">
    <source>
        <dbReference type="EMBL" id="KAL3763379.1"/>
    </source>
</evidence>
<gene>
    <name evidence="3" type="ORF">ACHAWU_001952</name>
</gene>
<dbReference type="Pfam" id="PF12237">
    <property type="entry name" value="PCIF1_WW"/>
    <property type="match status" value="1"/>
</dbReference>
<evidence type="ECO:0000256" key="1">
    <source>
        <dbReference type="SAM" id="MobiDB-lite"/>
    </source>
</evidence>
<feature type="domain" description="PCIF1 WW" evidence="2">
    <location>
        <begin position="419"/>
        <end position="622"/>
    </location>
</feature>
<feature type="compositionally biased region" description="Basic and acidic residues" evidence="1">
    <location>
        <begin position="186"/>
        <end position="205"/>
    </location>
</feature>
<organism evidence="3 4">
    <name type="scientific">Discostella pseudostelligera</name>
    <dbReference type="NCBI Taxonomy" id="259834"/>
    <lineage>
        <taxon>Eukaryota</taxon>
        <taxon>Sar</taxon>
        <taxon>Stramenopiles</taxon>
        <taxon>Ochrophyta</taxon>
        <taxon>Bacillariophyta</taxon>
        <taxon>Coscinodiscophyceae</taxon>
        <taxon>Thalassiosirophycidae</taxon>
        <taxon>Stephanodiscales</taxon>
        <taxon>Stephanodiscaceae</taxon>
        <taxon>Discostella</taxon>
    </lineage>
</organism>
<dbReference type="PANTHER" id="PTHR21727:SF0">
    <property type="entry name" value="MRNA (2'-O-METHYLADENOSINE-N(6)-)-METHYLTRANSFERASE"/>
    <property type="match status" value="1"/>
</dbReference>
<dbReference type="InterPro" id="IPR022035">
    <property type="entry name" value="PCIF1_WW"/>
</dbReference>
<dbReference type="AlphaFoldDB" id="A0ABD3MKM0"/>
<feature type="region of interest" description="Disordered" evidence="1">
    <location>
        <begin position="325"/>
        <end position="345"/>
    </location>
</feature>
<comment type="caution">
    <text evidence="3">The sequence shown here is derived from an EMBL/GenBank/DDBJ whole genome shotgun (WGS) entry which is preliminary data.</text>
</comment>